<dbReference type="Pfam" id="PF02518">
    <property type="entry name" value="HATPase_c"/>
    <property type="match status" value="1"/>
</dbReference>
<dbReference type="AlphaFoldDB" id="A0A1I7GH11"/>
<evidence type="ECO:0000259" key="7">
    <source>
        <dbReference type="PROSITE" id="PS50109"/>
    </source>
</evidence>
<feature type="domain" description="Histidine kinase" evidence="7">
    <location>
        <begin position="262"/>
        <end position="484"/>
    </location>
</feature>
<dbReference type="InterPro" id="IPR036097">
    <property type="entry name" value="HisK_dim/P_sf"/>
</dbReference>
<dbReference type="InterPro" id="IPR003661">
    <property type="entry name" value="HisK_dim/P_dom"/>
</dbReference>
<dbReference type="Gene3D" id="3.30.565.10">
    <property type="entry name" value="Histidine kinase-like ATPase, C-terminal domain"/>
    <property type="match status" value="1"/>
</dbReference>
<dbReference type="Proteomes" id="UP000182491">
    <property type="component" value="Unassembled WGS sequence"/>
</dbReference>
<dbReference type="CDD" id="cd16922">
    <property type="entry name" value="HATPase_EvgS-ArcB-TorS-like"/>
    <property type="match status" value="1"/>
</dbReference>
<gene>
    <name evidence="9" type="ORF">SAMN04487941_1003</name>
</gene>
<feature type="region of interest" description="Disordered" evidence="6">
    <location>
        <begin position="34"/>
        <end position="56"/>
    </location>
</feature>
<feature type="modified residue" description="4-aspartylphosphate" evidence="5">
    <location>
        <position position="556"/>
    </location>
</feature>
<dbReference type="Gene3D" id="1.10.287.130">
    <property type="match status" value="1"/>
</dbReference>
<evidence type="ECO:0000256" key="1">
    <source>
        <dbReference type="ARBA" id="ARBA00000085"/>
    </source>
</evidence>
<reference evidence="10" key="1">
    <citation type="submission" date="2016-10" db="EMBL/GenBank/DDBJ databases">
        <authorList>
            <person name="Varghese N."/>
        </authorList>
    </citation>
    <scope>NUCLEOTIDE SEQUENCE [LARGE SCALE GENOMIC DNA]</scope>
    <source>
        <strain evidence="10">DSM 18820</strain>
    </source>
</reference>
<dbReference type="PANTHER" id="PTHR45339">
    <property type="entry name" value="HYBRID SIGNAL TRANSDUCTION HISTIDINE KINASE J"/>
    <property type="match status" value="1"/>
</dbReference>
<evidence type="ECO:0000256" key="4">
    <source>
        <dbReference type="ARBA" id="ARBA00023012"/>
    </source>
</evidence>
<dbReference type="STRING" id="388950.GCA_001611675_00102"/>
<evidence type="ECO:0000313" key="9">
    <source>
        <dbReference type="EMBL" id="SFU47698.1"/>
    </source>
</evidence>
<dbReference type="SUPFAM" id="SSF52172">
    <property type="entry name" value="CheY-like"/>
    <property type="match status" value="1"/>
</dbReference>
<dbReference type="RefSeq" id="WP_082815084.1">
    <property type="nucleotide sequence ID" value="NZ_BMXC01000001.1"/>
</dbReference>
<dbReference type="InterPro" id="IPR011006">
    <property type="entry name" value="CheY-like_superfamily"/>
</dbReference>
<dbReference type="CDD" id="cd00082">
    <property type="entry name" value="HisKA"/>
    <property type="match status" value="1"/>
</dbReference>
<proteinExistence type="predicted"/>
<keyword evidence="9" id="KW-0418">Kinase</keyword>
<evidence type="ECO:0000256" key="6">
    <source>
        <dbReference type="SAM" id="MobiDB-lite"/>
    </source>
</evidence>
<dbReference type="InterPro" id="IPR036890">
    <property type="entry name" value="HATPase_C_sf"/>
</dbReference>
<protein>
    <recommendedName>
        <fullName evidence="2">histidine kinase</fullName>
        <ecNumber evidence="2">2.7.13.3</ecNumber>
    </recommendedName>
</protein>
<dbReference type="InterPro" id="IPR003594">
    <property type="entry name" value="HATPase_dom"/>
</dbReference>
<sequence length="631" mass="70204">MRESTMGQLKEWWKDRVSPARDAAPFSTNPCTTSSKINFTPATKPEKDFPQPTGYQAGTSTGNVFDDSFLSLLKKVGKETFYFVVPSKAPAQKAWVSDYTAPAQEKSAAAGSVAANGYANDLWLETEKLLKAGSWKYDVEAQSFICTPNTYTLLQIPAPSEALDFNALLPYFTEADQGKLADCWNCALHLRQESEYTSKLHRGPEEVWLKLKFKPLCAGDKLISVVGSIEDVSEKVAEEGKLILEKKKAEAVTQAKNALMSLYSHEIRTPLNSIMGLTYLALQDQHLAPDHRRYLNSIHFSAKHLLSLSENSLDHSKIEAGKLELEVEDFRIKDLLHNLHQSFYATALEKQVDFKLHLDKSVPEEVSGDPIRLTQILHNLIGNALKFTKEGYVRLLVDVVYQSDSDCVLEFAVEDTGIGIPEDCQQLIFESYKQARPSTYRQFGGTGLGLSITKEIIELHKGEIELTSAEGVGSVFKVRLKYGRAAAPAAPPVAEQYQSNCSLEGLRVLVIDDDAMNTLVTSELLRKWGALTDTAENGLLALEKLKQNSYDLVLMDLYMPDMNGFETITQVRNSGLQVPFVALTGTANKEEICRLLTLGVNDYLVKPFHPQQLYNKLVQVHALASQTPDQL</sequence>
<comment type="catalytic activity">
    <reaction evidence="1">
        <text>ATP + protein L-histidine = ADP + protein N-phospho-L-histidine.</text>
        <dbReference type="EC" id="2.7.13.3"/>
    </reaction>
</comment>
<dbReference type="CDD" id="cd17546">
    <property type="entry name" value="REC_hyHK_CKI1_RcsC-like"/>
    <property type="match status" value="1"/>
</dbReference>
<dbReference type="SMART" id="SM00448">
    <property type="entry name" value="REC"/>
    <property type="match status" value="1"/>
</dbReference>
<organism evidence="9 10">
    <name type="scientific">Pontibacter akesuensis</name>
    <dbReference type="NCBI Taxonomy" id="388950"/>
    <lineage>
        <taxon>Bacteria</taxon>
        <taxon>Pseudomonadati</taxon>
        <taxon>Bacteroidota</taxon>
        <taxon>Cytophagia</taxon>
        <taxon>Cytophagales</taxon>
        <taxon>Hymenobacteraceae</taxon>
        <taxon>Pontibacter</taxon>
    </lineage>
</organism>
<evidence type="ECO:0000313" key="10">
    <source>
        <dbReference type="Proteomes" id="UP000182491"/>
    </source>
</evidence>
<dbReference type="EMBL" id="FPCA01000001">
    <property type="protein sequence ID" value="SFU47698.1"/>
    <property type="molecule type" value="Genomic_DNA"/>
</dbReference>
<dbReference type="SUPFAM" id="SSF55874">
    <property type="entry name" value="ATPase domain of HSP90 chaperone/DNA topoisomerase II/histidine kinase"/>
    <property type="match status" value="1"/>
</dbReference>
<dbReference type="PROSITE" id="PS50110">
    <property type="entry name" value="RESPONSE_REGULATORY"/>
    <property type="match status" value="1"/>
</dbReference>
<accession>A0A1I7GH11</accession>
<evidence type="ECO:0000259" key="8">
    <source>
        <dbReference type="PROSITE" id="PS50110"/>
    </source>
</evidence>
<dbReference type="Pfam" id="PF00072">
    <property type="entry name" value="Response_reg"/>
    <property type="match status" value="1"/>
</dbReference>
<dbReference type="SMART" id="SM00388">
    <property type="entry name" value="HisKA"/>
    <property type="match status" value="1"/>
</dbReference>
<name>A0A1I7GH11_9BACT</name>
<dbReference type="PRINTS" id="PR00344">
    <property type="entry name" value="BCTRLSENSOR"/>
</dbReference>
<dbReference type="GO" id="GO:0000155">
    <property type="term" value="F:phosphorelay sensor kinase activity"/>
    <property type="evidence" value="ECO:0007669"/>
    <property type="project" value="InterPro"/>
</dbReference>
<dbReference type="Gene3D" id="3.40.50.2300">
    <property type="match status" value="1"/>
</dbReference>
<keyword evidence="9" id="KW-0808">Transferase</keyword>
<dbReference type="PANTHER" id="PTHR45339:SF1">
    <property type="entry name" value="HYBRID SIGNAL TRANSDUCTION HISTIDINE KINASE J"/>
    <property type="match status" value="1"/>
</dbReference>
<dbReference type="InterPro" id="IPR001789">
    <property type="entry name" value="Sig_transdc_resp-reg_receiver"/>
</dbReference>
<evidence type="ECO:0000256" key="3">
    <source>
        <dbReference type="ARBA" id="ARBA00022553"/>
    </source>
</evidence>
<dbReference type="FunFam" id="3.30.565.10:FF:000010">
    <property type="entry name" value="Sensor histidine kinase RcsC"/>
    <property type="match status" value="1"/>
</dbReference>
<keyword evidence="3 5" id="KW-0597">Phosphoprotein</keyword>
<dbReference type="PROSITE" id="PS50109">
    <property type="entry name" value="HIS_KIN"/>
    <property type="match status" value="1"/>
</dbReference>
<dbReference type="InterPro" id="IPR004358">
    <property type="entry name" value="Sig_transdc_His_kin-like_C"/>
</dbReference>
<dbReference type="EC" id="2.7.13.3" evidence="2"/>
<keyword evidence="10" id="KW-1185">Reference proteome</keyword>
<dbReference type="OrthoDB" id="9797097at2"/>
<evidence type="ECO:0000256" key="5">
    <source>
        <dbReference type="PROSITE-ProRule" id="PRU00169"/>
    </source>
</evidence>
<keyword evidence="4" id="KW-0902">Two-component regulatory system</keyword>
<dbReference type="InterPro" id="IPR005467">
    <property type="entry name" value="His_kinase_dom"/>
</dbReference>
<feature type="domain" description="Response regulatory" evidence="8">
    <location>
        <begin position="507"/>
        <end position="621"/>
    </location>
</feature>
<evidence type="ECO:0000256" key="2">
    <source>
        <dbReference type="ARBA" id="ARBA00012438"/>
    </source>
</evidence>
<dbReference type="Pfam" id="PF00512">
    <property type="entry name" value="HisKA"/>
    <property type="match status" value="1"/>
</dbReference>
<dbReference type="SMART" id="SM00387">
    <property type="entry name" value="HATPase_c"/>
    <property type="match status" value="1"/>
</dbReference>
<dbReference type="SUPFAM" id="SSF47384">
    <property type="entry name" value="Homodimeric domain of signal transducing histidine kinase"/>
    <property type="match status" value="1"/>
</dbReference>